<dbReference type="Pfam" id="PF25919">
    <property type="entry name" value="BSH_CusB"/>
    <property type="match status" value="1"/>
</dbReference>
<dbReference type="AlphaFoldDB" id="A0A4U3KVB9"/>
<dbReference type="EMBL" id="SZQL01000015">
    <property type="protein sequence ID" value="TKK66418.1"/>
    <property type="molecule type" value="Genomic_DNA"/>
</dbReference>
<evidence type="ECO:0000259" key="6">
    <source>
        <dbReference type="Pfam" id="PF25975"/>
    </source>
</evidence>
<evidence type="ECO:0000259" key="2">
    <source>
        <dbReference type="Pfam" id="PF19335"/>
    </source>
</evidence>
<keyword evidence="8" id="KW-1185">Reference proteome</keyword>
<dbReference type="InterPro" id="IPR058649">
    <property type="entry name" value="CzcB_C"/>
</dbReference>
<dbReference type="InterPro" id="IPR051909">
    <property type="entry name" value="MFP_Cation_Efflux"/>
</dbReference>
<evidence type="ECO:0000259" key="4">
    <source>
        <dbReference type="Pfam" id="PF25919"/>
    </source>
</evidence>
<feature type="domain" description="CusB-like beta-barrel" evidence="5">
    <location>
        <begin position="223"/>
        <end position="283"/>
    </location>
</feature>
<dbReference type="PANTHER" id="PTHR30097">
    <property type="entry name" value="CATION EFFLUX SYSTEM PROTEIN CUSB"/>
    <property type="match status" value="1"/>
</dbReference>
<evidence type="ECO:0000313" key="7">
    <source>
        <dbReference type="EMBL" id="TKK66418.1"/>
    </source>
</evidence>
<dbReference type="Gene3D" id="2.40.420.20">
    <property type="match status" value="1"/>
</dbReference>
<dbReference type="GO" id="GO:0060003">
    <property type="term" value="P:copper ion export"/>
    <property type="evidence" value="ECO:0007669"/>
    <property type="project" value="TreeGrafter"/>
</dbReference>
<dbReference type="OrthoDB" id="9806939at2"/>
<comment type="caution">
    <text evidence="7">The sequence shown here is derived from an EMBL/GenBank/DDBJ whole genome shotgun (WGS) entry which is preliminary data.</text>
</comment>
<dbReference type="GO" id="GO:0015679">
    <property type="term" value="P:plasma membrane copper ion transport"/>
    <property type="evidence" value="ECO:0007669"/>
    <property type="project" value="TreeGrafter"/>
</dbReference>
<dbReference type="Proteomes" id="UP000305848">
    <property type="component" value="Unassembled WGS sequence"/>
</dbReference>
<protein>
    <submittedName>
        <fullName evidence="7">Efflux RND transporter periplasmic adaptor subunit</fullName>
    </submittedName>
</protein>
<organism evidence="7 8">
    <name type="scientific">Ilyomonas limi</name>
    <dbReference type="NCBI Taxonomy" id="2575867"/>
    <lineage>
        <taxon>Bacteria</taxon>
        <taxon>Pseudomonadati</taxon>
        <taxon>Bacteroidota</taxon>
        <taxon>Chitinophagia</taxon>
        <taxon>Chitinophagales</taxon>
        <taxon>Chitinophagaceae</taxon>
        <taxon>Ilyomonas</taxon>
    </lineage>
</organism>
<name>A0A4U3KVB9_9BACT</name>
<dbReference type="InterPro" id="IPR058790">
    <property type="entry name" value="BSH_CusB"/>
</dbReference>
<proteinExistence type="predicted"/>
<feature type="domain" description="CusB-like three alpha-helical bundle" evidence="3">
    <location>
        <begin position="113"/>
        <end position="161"/>
    </location>
</feature>
<keyword evidence="1" id="KW-0813">Transport</keyword>
<dbReference type="Gene3D" id="2.40.30.170">
    <property type="match status" value="1"/>
</dbReference>
<reference evidence="7 8" key="1">
    <citation type="submission" date="2019-05" db="EMBL/GenBank/DDBJ databases">
        <title>Panacibacter sp. strain 17mud1-8 Genome sequencing and assembly.</title>
        <authorList>
            <person name="Chhetri G."/>
        </authorList>
    </citation>
    <scope>NUCLEOTIDE SEQUENCE [LARGE SCALE GENOMIC DNA]</scope>
    <source>
        <strain evidence="7 8">17mud1-8</strain>
    </source>
</reference>
<feature type="domain" description="CzcB-like C-terminal circularly permuted SH3-like" evidence="6">
    <location>
        <begin position="304"/>
        <end position="360"/>
    </location>
</feature>
<dbReference type="InterPro" id="IPR058791">
    <property type="entry name" value="3HB_CusB"/>
</dbReference>
<dbReference type="Pfam" id="PF25975">
    <property type="entry name" value="CzcB_C"/>
    <property type="match status" value="1"/>
</dbReference>
<evidence type="ECO:0000313" key="8">
    <source>
        <dbReference type="Proteomes" id="UP000305848"/>
    </source>
</evidence>
<evidence type="ECO:0000259" key="5">
    <source>
        <dbReference type="Pfam" id="PF25954"/>
    </source>
</evidence>
<sequence>MHPQVIAHHPGNCPICGMKLIKKNAIPVALNNIGLETLLKPTNEFVVASLPVTTPQDSSINMRVKAYGTIEADTRAAGSIAARVEGRIEKLYLRYRYQKVEVGQKVAEIYSQELVTAQENLLFLLKNDAQNTSFINAAKQKLLLLGMSAAELNKVVTTGEPLYSVSIYSNYTGHVHDAGMSSNGNENEMNNAAPVTQELSLKEGMYVNKGQTLFMIMNHHKAWTALQIFPNQQSVIKKGNAVTITPETDTNAVINGTIDFIEPFFRGNSKTLTARVYFHNMEMLPIGSQVTANIYTGAQQGLWLPQTAVLALGRSEVTFLKSNGGFIAHQVTTGTRTDDKVRILSGLNATDTVATNAQYLIDSESFIQTASK</sequence>
<dbReference type="InterPro" id="IPR045800">
    <property type="entry name" value="HMBD"/>
</dbReference>
<feature type="domain" description="CusB-like barrel-sandwich hybrid" evidence="4">
    <location>
        <begin position="80"/>
        <end position="216"/>
    </location>
</feature>
<gene>
    <name evidence="7" type="ORF">FC093_17235</name>
</gene>
<dbReference type="InterPro" id="IPR058792">
    <property type="entry name" value="Beta-barrel_RND_2"/>
</dbReference>
<dbReference type="PANTHER" id="PTHR30097:SF15">
    <property type="entry name" value="CATION EFFLUX SYSTEM PROTEIN CUSB"/>
    <property type="match status" value="1"/>
</dbReference>
<accession>A0A4U3KVB9</accession>
<evidence type="ECO:0000256" key="1">
    <source>
        <dbReference type="ARBA" id="ARBA00022448"/>
    </source>
</evidence>
<feature type="domain" description="Heavy metal binding" evidence="2">
    <location>
        <begin position="1"/>
        <end position="23"/>
    </location>
</feature>
<dbReference type="GO" id="GO:0030288">
    <property type="term" value="C:outer membrane-bounded periplasmic space"/>
    <property type="evidence" value="ECO:0007669"/>
    <property type="project" value="TreeGrafter"/>
</dbReference>
<dbReference type="Pfam" id="PF25869">
    <property type="entry name" value="3HB_CusB"/>
    <property type="match status" value="1"/>
</dbReference>
<dbReference type="GO" id="GO:0046914">
    <property type="term" value="F:transition metal ion binding"/>
    <property type="evidence" value="ECO:0007669"/>
    <property type="project" value="TreeGrafter"/>
</dbReference>
<dbReference type="Pfam" id="PF25954">
    <property type="entry name" value="Beta-barrel_RND_2"/>
    <property type="match status" value="1"/>
</dbReference>
<dbReference type="Pfam" id="PF19335">
    <property type="entry name" value="HMBD"/>
    <property type="match status" value="1"/>
</dbReference>
<evidence type="ECO:0000259" key="3">
    <source>
        <dbReference type="Pfam" id="PF25869"/>
    </source>
</evidence>